<dbReference type="InterPro" id="IPR036291">
    <property type="entry name" value="NAD(P)-bd_dom_sf"/>
</dbReference>
<dbReference type="InterPro" id="IPR002347">
    <property type="entry name" value="SDR_fam"/>
</dbReference>
<evidence type="ECO:0000256" key="2">
    <source>
        <dbReference type="ARBA" id="ARBA00023002"/>
    </source>
</evidence>
<dbReference type="Pfam" id="PF00106">
    <property type="entry name" value="adh_short"/>
    <property type="match status" value="1"/>
</dbReference>
<reference evidence="4 5" key="1">
    <citation type="submission" date="2014-07" db="EMBL/GenBank/DDBJ databases">
        <title>Draft genome sequence of Thalassospira xianhensis P-4 (MCCC 1A02616).</title>
        <authorList>
            <person name="Lai Q."/>
            <person name="Shao Z."/>
        </authorList>
    </citation>
    <scope>NUCLEOTIDE SEQUENCE [LARGE SCALE GENOMIC DNA]</scope>
    <source>
        <strain evidence="4 5">MCCC 1A02616</strain>
    </source>
</reference>
<dbReference type="Proteomes" id="UP000252419">
    <property type="component" value="Unassembled WGS sequence"/>
</dbReference>
<dbReference type="SUPFAM" id="SSF51735">
    <property type="entry name" value="NAD(P)-binding Rossmann-fold domains"/>
    <property type="match status" value="1"/>
</dbReference>
<dbReference type="RefSeq" id="WP_114122330.1">
    <property type="nucleotide sequence ID" value="NZ_JPWA01000015.1"/>
</dbReference>
<dbReference type="PANTHER" id="PTHR43976:SF16">
    <property type="entry name" value="SHORT-CHAIN DEHYDROGENASE_REDUCTASE FAMILY PROTEIN"/>
    <property type="match status" value="1"/>
</dbReference>
<comment type="caution">
    <text evidence="4">The sequence shown here is derived from an EMBL/GenBank/DDBJ whole genome shotgun (WGS) entry which is preliminary data.</text>
</comment>
<comment type="similarity">
    <text evidence="1 3">Belongs to the short-chain dehydrogenases/reductases (SDR) family.</text>
</comment>
<accession>A0A367UBI6</accession>
<name>A0A367UBI6_9PROT</name>
<dbReference type="PANTHER" id="PTHR43976">
    <property type="entry name" value="SHORT CHAIN DEHYDROGENASE"/>
    <property type="match status" value="1"/>
</dbReference>
<dbReference type="EMBL" id="JPWA01000015">
    <property type="protein sequence ID" value="RCK05519.1"/>
    <property type="molecule type" value="Genomic_DNA"/>
</dbReference>
<evidence type="ECO:0000313" key="5">
    <source>
        <dbReference type="Proteomes" id="UP000252419"/>
    </source>
</evidence>
<dbReference type="CDD" id="cd05374">
    <property type="entry name" value="17beta-HSD-like_SDR_c"/>
    <property type="match status" value="1"/>
</dbReference>
<evidence type="ECO:0000313" key="4">
    <source>
        <dbReference type="EMBL" id="RCK05519.1"/>
    </source>
</evidence>
<sequence>MPSILITGCSSGYGLETANLFHANGWNVIATMRTPQEDILPKSDRIKVLALDVTDPQSIAAAIETCGPIDALVNNAGIGLFGAFEATPMSTIREIFATNTFGSMAMVQAVLPQFRSRKSGTIVNVTSSAVLAPMPLVAAYSASKTAVEGFTASLELELRTFDIRVKLVQPGYCPDTQFSANTGARIVIPEAYSTYAQDVFTAYQQPDDVTTATDVADTVWLAVNDTSDQLRFPAGADARKLVGVSG</sequence>
<evidence type="ECO:0000256" key="3">
    <source>
        <dbReference type="RuleBase" id="RU000363"/>
    </source>
</evidence>
<gene>
    <name evidence="4" type="ORF">TH5_14115</name>
</gene>
<keyword evidence="2" id="KW-0560">Oxidoreductase</keyword>
<protein>
    <submittedName>
        <fullName evidence="4">Dehydrogenase</fullName>
    </submittedName>
</protein>
<dbReference type="AlphaFoldDB" id="A0A367UBI6"/>
<dbReference type="Gene3D" id="3.40.50.720">
    <property type="entry name" value="NAD(P)-binding Rossmann-like Domain"/>
    <property type="match status" value="1"/>
</dbReference>
<dbReference type="InterPro" id="IPR051911">
    <property type="entry name" value="SDR_oxidoreductase"/>
</dbReference>
<proteinExistence type="inferred from homology"/>
<dbReference type="PRINTS" id="PR00080">
    <property type="entry name" value="SDRFAMILY"/>
</dbReference>
<organism evidence="4 5">
    <name type="scientific">Thalassospira xianhensis MCCC 1A02616</name>
    <dbReference type="NCBI Taxonomy" id="1177929"/>
    <lineage>
        <taxon>Bacteria</taxon>
        <taxon>Pseudomonadati</taxon>
        <taxon>Pseudomonadota</taxon>
        <taxon>Alphaproteobacteria</taxon>
        <taxon>Rhodospirillales</taxon>
        <taxon>Thalassospiraceae</taxon>
        <taxon>Thalassospira</taxon>
    </lineage>
</organism>
<evidence type="ECO:0000256" key="1">
    <source>
        <dbReference type="ARBA" id="ARBA00006484"/>
    </source>
</evidence>
<dbReference type="GO" id="GO:0016491">
    <property type="term" value="F:oxidoreductase activity"/>
    <property type="evidence" value="ECO:0007669"/>
    <property type="project" value="UniProtKB-KW"/>
</dbReference>
<keyword evidence="5" id="KW-1185">Reference proteome</keyword>
<dbReference type="PRINTS" id="PR00081">
    <property type="entry name" value="GDHRDH"/>
</dbReference>